<dbReference type="NCBIfam" id="TIGR00727">
    <property type="entry name" value="ISP4_OPT"/>
    <property type="match status" value="1"/>
</dbReference>
<dbReference type="Pfam" id="PF03169">
    <property type="entry name" value="OPT"/>
    <property type="match status" value="1"/>
</dbReference>
<evidence type="ECO:0000256" key="4">
    <source>
        <dbReference type="ARBA" id="ARBA00022692"/>
    </source>
</evidence>
<feature type="transmembrane region" description="Helical" evidence="9">
    <location>
        <begin position="443"/>
        <end position="464"/>
    </location>
</feature>
<evidence type="ECO:0000256" key="1">
    <source>
        <dbReference type="ARBA" id="ARBA00004141"/>
    </source>
</evidence>
<keyword evidence="8 9" id="KW-0472">Membrane</keyword>
<keyword evidence="6" id="KW-0653">Protein transport</keyword>
<feature type="transmembrane region" description="Helical" evidence="9">
    <location>
        <begin position="283"/>
        <end position="307"/>
    </location>
</feature>
<protein>
    <recommendedName>
        <fullName evidence="12">Oligopeptide transporter 6</fullName>
    </recommendedName>
</protein>
<keyword evidence="11" id="KW-1185">Reference proteome</keyword>
<dbReference type="InterPro" id="IPR004648">
    <property type="entry name" value="Oligpept_transpt"/>
</dbReference>
<gene>
    <name evidence="10" type="ORF">L1049_021362</name>
</gene>
<evidence type="ECO:0000256" key="9">
    <source>
        <dbReference type="SAM" id="Phobius"/>
    </source>
</evidence>
<evidence type="ECO:0000256" key="6">
    <source>
        <dbReference type="ARBA" id="ARBA00022927"/>
    </source>
</evidence>
<feature type="transmembrane region" description="Helical" evidence="9">
    <location>
        <begin position="44"/>
        <end position="63"/>
    </location>
</feature>
<dbReference type="GO" id="GO:0035673">
    <property type="term" value="F:oligopeptide transmembrane transporter activity"/>
    <property type="evidence" value="ECO:0007669"/>
    <property type="project" value="InterPro"/>
</dbReference>
<evidence type="ECO:0000256" key="5">
    <source>
        <dbReference type="ARBA" id="ARBA00022856"/>
    </source>
</evidence>
<organism evidence="10 11">
    <name type="scientific">Liquidambar formosana</name>
    <name type="common">Formosan gum</name>
    <dbReference type="NCBI Taxonomy" id="63359"/>
    <lineage>
        <taxon>Eukaryota</taxon>
        <taxon>Viridiplantae</taxon>
        <taxon>Streptophyta</taxon>
        <taxon>Embryophyta</taxon>
        <taxon>Tracheophyta</taxon>
        <taxon>Spermatophyta</taxon>
        <taxon>Magnoliopsida</taxon>
        <taxon>eudicotyledons</taxon>
        <taxon>Gunneridae</taxon>
        <taxon>Pentapetalae</taxon>
        <taxon>Saxifragales</taxon>
        <taxon>Altingiaceae</taxon>
        <taxon>Liquidambar</taxon>
    </lineage>
</organism>
<feature type="transmembrane region" description="Helical" evidence="9">
    <location>
        <begin position="413"/>
        <end position="431"/>
    </location>
</feature>
<reference evidence="10 11" key="1">
    <citation type="journal article" date="2024" name="Plant J.">
        <title>Genome sequences and population genomics reveal climatic adaptation and genomic divergence between two closely related sweetgum species.</title>
        <authorList>
            <person name="Xu W.Q."/>
            <person name="Ren C.Q."/>
            <person name="Zhang X.Y."/>
            <person name="Comes H.P."/>
            <person name="Liu X.H."/>
            <person name="Li Y.G."/>
            <person name="Kettle C.J."/>
            <person name="Jalonen R."/>
            <person name="Gaisberger H."/>
            <person name="Ma Y.Z."/>
            <person name="Qiu Y.X."/>
        </authorList>
    </citation>
    <scope>NUCLEOTIDE SEQUENCE [LARGE SCALE GENOMIC DNA]</scope>
    <source>
        <strain evidence="10">Hangzhou</strain>
    </source>
</reference>
<name>A0AAP0S9S3_LIQFO</name>
<evidence type="ECO:0000256" key="7">
    <source>
        <dbReference type="ARBA" id="ARBA00022989"/>
    </source>
</evidence>
<keyword evidence="5" id="KW-0571">Peptide transport</keyword>
<keyword evidence="3" id="KW-0813">Transport</keyword>
<accession>A0AAP0S9S3</accession>
<evidence type="ECO:0000313" key="10">
    <source>
        <dbReference type="EMBL" id="KAK9293370.1"/>
    </source>
</evidence>
<dbReference type="PANTHER" id="PTHR22601">
    <property type="entry name" value="ISP4 LIKE PROTEIN"/>
    <property type="match status" value="1"/>
</dbReference>
<comment type="similarity">
    <text evidence="2">Belongs to the oligopeptide OPT transporter (TC 2.A.67.1) family.</text>
</comment>
<feature type="transmembrane region" description="Helical" evidence="9">
    <location>
        <begin position="676"/>
        <end position="697"/>
    </location>
</feature>
<feature type="transmembrane region" description="Helical" evidence="9">
    <location>
        <begin position="647"/>
        <end position="664"/>
    </location>
</feature>
<keyword evidence="4 9" id="KW-0812">Transmembrane</keyword>
<evidence type="ECO:0000313" key="11">
    <source>
        <dbReference type="Proteomes" id="UP001415857"/>
    </source>
</evidence>
<dbReference type="InterPro" id="IPR004813">
    <property type="entry name" value="OPT"/>
</dbReference>
<proteinExistence type="inferred from homology"/>
<feature type="transmembrane region" description="Helical" evidence="9">
    <location>
        <begin position="211"/>
        <end position="244"/>
    </location>
</feature>
<dbReference type="AlphaFoldDB" id="A0AAP0S9S3"/>
<evidence type="ECO:0000256" key="8">
    <source>
        <dbReference type="ARBA" id="ARBA00023136"/>
    </source>
</evidence>
<dbReference type="GO" id="GO:0016020">
    <property type="term" value="C:membrane"/>
    <property type="evidence" value="ECO:0007669"/>
    <property type="project" value="UniProtKB-SubCell"/>
</dbReference>
<sequence>MAEIREREDSAMGSPVPHDCPIKQVDVTVPKTDDPSMPVLTFRMWVLGLTSCVVLAFVNQFFWYRTMPLSITSISAQIAVVPIGHLMAKTITDRVFLKGSRWEFTLNPGPFNIKEHVLITIFANSGAGTVYATHILTAVKLLYKRKLTFIPALLIMITTQVLGFGWAGLFRKYLVEPGEMWWPSNLVQVSLFRALHEKEKRPKGGTTRTQFFIIVFICSFAYYVLPGYLFSMLTTLSWVCWLAPKSVLVQQLGSGLRGLGIGAVGIDWATIASYLGSPLASPWFATANVAVGFFLVMYVMTPICYWFNVYNAKNFPLYSNNLFRMNGSEYDILSIINSKFELDENVYQKTGPINLSTFFAMTYGLGFATLSATVVHVILFHGSDLIRQTKSAFGDKKVDIHTWLMKKYKPVPTWWFLIILGLNLGAIFFACEYYKETLQLPWWGLLLACAIALFFTLPIGIIAATTNQEPGLNIITEYIIGYMYPEHPVANMCFKVYGYISMTQALTFIADFKLGHYMKIPPRAMFMAQVVGTLVAVLIYVVTAWWMMEAIPNLCDTNLLPHDSPWTCPMDRVFYDASVIWGLVGPRRIFGNLGAYSNVNWFFFGGAVAPLLVWLAHKAFPSASWIRLIHMPVLLGATSMMPPASAVNFTSWILVGFLSGFVLFRYRQKWWERYNYVLSGGLDAGTAFMTVLLFIALQYKNIGIDWWGSNSDGCPLASCPTAKGIVVDGCPVF</sequence>
<feature type="transmembrane region" description="Helical" evidence="9">
    <location>
        <begin position="496"/>
        <end position="514"/>
    </location>
</feature>
<evidence type="ECO:0008006" key="12">
    <source>
        <dbReference type="Google" id="ProtNLM"/>
    </source>
</evidence>
<dbReference type="NCBIfam" id="TIGR00728">
    <property type="entry name" value="OPT_sfam"/>
    <property type="match status" value="1"/>
</dbReference>
<dbReference type="Proteomes" id="UP001415857">
    <property type="component" value="Unassembled WGS sequence"/>
</dbReference>
<feature type="transmembrane region" description="Helical" evidence="9">
    <location>
        <begin position="599"/>
        <end position="617"/>
    </location>
</feature>
<feature type="transmembrane region" description="Helical" evidence="9">
    <location>
        <begin position="149"/>
        <end position="170"/>
    </location>
</feature>
<feature type="transmembrane region" description="Helical" evidence="9">
    <location>
        <begin position="256"/>
        <end position="277"/>
    </location>
</feature>
<feature type="transmembrane region" description="Helical" evidence="9">
    <location>
        <begin position="526"/>
        <end position="548"/>
    </location>
</feature>
<keyword evidence="7 9" id="KW-1133">Transmembrane helix</keyword>
<dbReference type="EMBL" id="JBBPBK010000001">
    <property type="protein sequence ID" value="KAK9293370.1"/>
    <property type="molecule type" value="Genomic_DNA"/>
</dbReference>
<comment type="caution">
    <text evidence="10">The sequence shown here is derived from an EMBL/GenBank/DDBJ whole genome shotgun (WGS) entry which is preliminary data.</text>
</comment>
<feature type="transmembrane region" description="Helical" evidence="9">
    <location>
        <begin position="358"/>
        <end position="380"/>
    </location>
</feature>
<evidence type="ECO:0000256" key="3">
    <source>
        <dbReference type="ARBA" id="ARBA00022448"/>
    </source>
</evidence>
<dbReference type="GO" id="GO:0015031">
    <property type="term" value="P:protein transport"/>
    <property type="evidence" value="ECO:0007669"/>
    <property type="project" value="UniProtKB-KW"/>
</dbReference>
<comment type="subcellular location">
    <subcellularLocation>
        <location evidence="1">Membrane</location>
        <topology evidence="1">Multi-pass membrane protein</topology>
    </subcellularLocation>
</comment>
<evidence type="ECO:0000256" key="2">
    <source>
        <dbReference type="ARBA" id="ARBA00005484"/>
    </source>
</evidence>